<protein>
    <submittedName>
        <fullName evidence="2">PilX N-terminal</fullName>
    </submittedName>
</protein>
<feature type="domain" description="Type 4 fimbrial biogenesis protein PilX N-terminal" evidence="1">
    <location>
        <begin position="15"/>
        <end position="65"/>
    </location>
</feature>
<organism evidence="2 3">
    <name type="scientific">Syntrophus gentianae</name>
    <dbReference type="NCBI Taxonomy" id="43775"/>
    <lineage>
        <taxon>Bacteria</taxon>
        <taxon>Pseudomonadati</taxon>
        <taxon>Thermodesulfobacteriota</taxon>
        <taxon>Syntrophia</taxon>
        <taxon>Syntrophales</taxon>
        <taxon>Syntrophaceae</taxon>
        <taxon>Syntrophus</taxon>
    </lineage>
</organism>
<dbReference type="STRING" id="43775.SAMN04489760_103142"/>
<accession>A0A1H7VB21</accession>
<evidence type="ECO:0000259" key="1">
    <source>
        <dbReference type="Pfam" id="PF14341"/>
    </source>
</evidence>
<evidence type="ECO:0000313" key="2">
    <source>
        <dbReference type="EMBL" id="SEM06416.1"/>
    </source>
</evidence>
<dbReference type="Proteomes" id="UP000198744">
    <property type="component" value="Unassembled WGS sequence"/>
</dbReference>
<evidence type="ECO:0000313" key="3">
    <source>
        <dbReference type="Proteomes" id="UP000198744"/>
    </source>
</evidence>
<keyword evidence="3" id="KW-1185">Reference proteome</keyword>
<dbReference type="RefSeq" id="WP_093882282.1">
    <property type="nucleotide sequence ID" value="NZ_FOBS01000003.1"/>
</dbReference>
<dbReference type="InterPro" id="IPR025746">
    <property type="entry name" value="PilX_N_dom"/>
</dbReference>
<reference evidence="2 3" key="1">
    <citation type="submission" date="2016-10" db="EMBL/GenBank/DDBJ databases">
        <authorList>
            <person name="de Groot N.N."/>
        </authorList>
    </citation>
    <scope>NUCLEOTIDE SEQUENCE [LARGE SCALE GENOMIC DNA]</scope>
    <source>
        <strain evidence="2 3">DSM 8423</strain>
    </source>
</reference>
<dbReference type="AlphaFoldDB" id="A0A1H7VB21"/>
<proteinExistence type="predicted"/>
<dbReference type="EMBL" id="FOBS01000003">
    <property type="protein sequence ID" value="SEM06416.1"/>
    <property type="molecule type" value="Genomic_DNA"/>
</dbReference>
<gene>
    <name evidence="2" type="ORF">SAMN04489760_103142</name>
</gene>
<sequence>MKKINPLTACLNSEKGMVLIVALLVAAVLIILGTTAFMTTTTDLKISSAKKQSDKAFYSAEAGLEEARGRMKANYTTSYRIDDTNPTDTGWMYFIGTESKSQALGFNSGNTLHSRTASLQTALGYTVAIKHQTDTSGNILYWGDTDGDGSCERNTSTGRNIYLVRSYGVYSGAQRAIEAEISKVPPITAPGALYVEATTTIQGTSTNVIGLDQCGGGTDMPGVVTTLDASTVSRTGNPVVSGSTSPTWSVQGGATNMDVQSIVDSWKGSADYVYNKVSTTDTGMNWGTPTLGATLQNPSSCSVNNVVYYNTYNGTNNTYIKLTGGSSGCGVLVVDGDLELHGNFTWYGVILVSGSITYSGGGNKNVTGAVIAGGSVDADLVGGNANIVYCSSAISDQTVNQPLRRLSWKLMGQ</sequence>
<dbReference type="Pfam" id="PF14341">
    <property type="entry name" value="PilX_N"/>
    <property type="match status" value="1"/>
</dbReference>
<name>A0A1H7VB21_9BACT</name>